<dbReference type="Proteomes" id="UP001190700">
    <property type="component" value="Unassembled WGS sequence"/>
</dbReference>
<evidence type="ECO:0000256" key="1">
    <source>
        <dbReference type="ARBA" id="ARBA00004430"/>
    </source>
</evidence>
<dbReference type="PANTHER" id="PTHR24111:SF0">
    <property type="entry name" value="LEUCINE-RICH REPEAT-CONTAINING PROTEIN"/>
    <property type="match status" value="1"/>
</dbReference>
<comment type="subcellular location">
    <subcellularLocation>
        <location evidence="1">Cytoplasm</location>
        <location evidence="1">Cytoskeleton</location>
        <location evidence="1">Cilium axoneme</location>
    </subcellularLocation>
</comment>
<feature type="domain" description="EDR1/CTR1/ARMC3-like peptidase-like" evidence="4">
    <location>
        <begin position="7"/>
        <end position="196"/>
    </location>
</feature>
<protein>
    <recommendedName>
        <fullName evidence="4">EDR1/CTR1/ARMC3-like peptidase-like domain-containing protein</fullName>
    </recommendedName>
</protein>
<feature type="region of interest" description="Disordered" evidence="3">
    <location>
        <begin position="735"/>
        <end position="824"/>
    </location>
</feature>
<dbReference type="EMBL" id="LGRX02034371">
    <property type="protein sequence ID" value="KAK3237980.1"/>
    <property type="molecule type" value="Genomic_DNA"/>
</dbReference>
<proteinExistence type="predicted"/>
<organism evidence="5 6">
    <name type="scientific">Cymbomonas tetramitiformis</name>
    <dbReference type="NCBI Taxonomy" id="36881"/>
    <lineage>
        <taxon>Eukaryota</taxon>
        <taxon>Viridiplantae</taxon>
        <taxon>Chlorophyta</taxon>
        <taxon>Pyramimonadophyceae</taxon>
        <taxon>Pyramimonadales</taxon>
        <taxon>Pyramimonadaceae</taxon>
        <taxon>Cymbomonas</taxon>
    </lineage>
</organism>
<dbReference type="InterPro" id="IPR032675">
    <property type="entry name" value="LRR_dom_sf"/>
</dbReference>
<comment type="caution">
    <text evidence="5">The sequence shown here is derived from an EMBL/GenBank/DDBJ whole genome shotgun (WGS) entry which is preliminary data.</text>
</comment>
<dbReference type="InterPro" id="IPR052201">
    <property type="entry name" value="LRR-containing_regulator"/>
</dbReference>
<dbReference type="InterPro" id="IPR055164">
    <property type="entry name" value="EDR1/CTR1/ARMC3-like_pept-like"/>
</dbReference>
<accession>A0AAE0BLC3</accession>
<dbReference type="Pfam" id="PF13516">
    <property type="entry name" value="LRR_6"/>
    <property type="match status" value="1"/>
</dbReference>
<feature type="non-terminal residue" evidence="5">
    <location>
        <position position="1349"/>
    </location>
</feature>
<feature type="compositionally biased region" description="Basic and acidic residues" evidence="3">
    <location>
        <begin position="735"/>
        <end position="744"/>
    </location>
</feature>
<feature type="region of interest" description="Disordered" evidence="3">
    <location>
        <begin position="276"/>
        <end position="346"/>
    </location>
</feature>
<dbReference type="Pfam" id="PF14381">
    <property type="entry name" value="EDR1_CTR1_ARMC3_pept"/>
    <property type="match status" value="1"/>
</dbReference>
<feature type="compositionally biased region" description="Acidic residues" evidence="3">
    <location>
        <begin position="546"/>
        <end position="559"/>
    </location>
</feature>
<dbReference type="GO" id="GO:0005930">
    <property type="term" value="C:axoneme"/>
    <property type="evidence" value="ECO:0007669"/>
    <property type="project" value="UniProtKB-SubCell"/>
</dbReference>
<name>A0AAE0BLC3_9CHLO</name>
<feature type="compositionally biased region" description="Basic and acidic residues" evidence="3">
    <location>
        <begin position="494"/>
        <end position="507"/>
    </location>
</feature>
<sequence length="1349" mass="144926">MGSSRVKYWANDVLGLHELIEDGFYDPGNSFRKAGEEFPALQRGLKSKLEGRETILVDEGKDGELASFLAHLRQEVLGRRSAGEVLRMLSEEVAARMGGSDPKIARKTSRHLKTLKKDQGHKIIMIGDIRFGVCRHRCLLFKVCCERVTSVRCTLERPSNGRDLLHGTHAWNVVEIPRSSGPVRAVCDLMEAPGLLLDASHHRTLVQDWHEYGLFGGELPEDAFVNKEGLRQNVQEKKLAFPNPNRPPPLSYTPKDYPKLCLAGAAGGDFPLLLGLTSPTRSPKSPTGKLPNGFSDRPGSAPSARRSPTDHKPASPLPSPSGGGQRGDQAEEGSSQVVEARNKQSREAYQDRAAALLEKMPEGLRSSLANVLHPDGRRGKSPPPSPSDGQVDRVSGTSAAEALTVPAELGGAAIPEGTQTASPARSIPGRPTTSPARTQRNAAKTRQGSRGVAAPDRKRAVGSDKERTRRSSPSKECEGMRATPRIPSPVNLSARRDTAELRDRLESEAPEVMLDGAQGAEGEDGLREEAPPQAGLHMAAKQAGQEEVEEEEKEEEVQETQEVLKTQAQREKHASMRRAREELEQRRIELAQQCERRAHEADAEARQSWLQVVMKAEDGWFMNAPDPPSIAPEAKVDAEQERQWRAWDEGLAKKEADTVASSRRWAQAVMHTLDYMEKPYRKAEWGFDEDAYMEMAEETPEVAEVAEVAEVPEVSDVNEPVAAICASPFVSQETLRRASLEARPPEATASEMRKPMPGLKLDIPSPSGGSPTSSPAPSSSTAAAGALAASRGTQLVAPRPPSPQCSARTSSAPAGDVAAKSKPPGRLAMMLKKKGAINRAWPSLGKVLQKSQGSEGGKNPMSNLQQLVRDALLAKTAADSEPRELKLSGDLLTGNALNELTKRVAMQATLETLELRSNGLTMAAGPHAPMSRLCGALQAALVLRRLVIVDNNLQDSGTAAVCRALTNNTTLEHLVLSSCNLNGEAVGALVPLLKLGHSRLSHLDLSQNRLCGAGFAALGKALPYASSLRKLTLAGNAVGVEGMRGLAVGLAQNTTITTLNLDDCSLYGCAEDRKEDPGVVWELGGIEALAATVGDHPSLTALHLAGNNLGGLRVLEGISVDDVMGGQGRVGETVEYQAEAWSVMRQWVEPGDDTKAVLTKLQLGRAEQAPAVALMHALQRAPRLQELHLERNDLGGVAFSEGGGLFPTAPCRRRGQAALVAALQYARPLRRLYLAGNQLDCRWVEGSLAAALQGRSAADGLQVLDMRGCHLDHPALLALLNAVSCGAFRLPPSFGRCSPPLRPPHLAFVLSAPPPRIYPHGRGCLVSKGSKAAQAKVRKEQRVPVADLP</sequence>
<feature type="compositionally biased region" description="Basic and acidic residues" evidence="3">
    <location>
        <begin position="455"/>
        <end position="479"/>
    </location>
</feature>
<feature type="compositionally biased region" description="Polar residues" evidence="3">
    <location>
        <begin position="431"/>
        <end position="448"/>
    </location>
</feature>
<evidence type="ECO:0000313" key="5">
    <source>
        <dbReference type="EMBL" id="KAK3237980.1"/>
    </source>
</evidence>
<evidence type="ECO:0000313" key="6">
    <source>
        <dbReference type="Proteomes" id="UP001190700"/>
    </source>
</evidence>
<dbReference type="PANTHER" id="PTHR24111">
    <property type="entry name" value="LEUCINE-RICH REPEAT-CONTAINING PROTEIN 34"/>
    <property type="match status" value="1"/>
</dbReference>
<gene>
    <name evidence="5" type="ORF">CYMTET_51974</name>
</gene>
<feature type="region of interest" description="Disordered" evidence="3">
    <location>
        <begin position="370"/>
        <end position="574"/>
    </location>
</feature>
<reference evidence="5 6" key="1">
    <citation type="journal article" date="2015" name="Genome Biol. Evol.">
        <title>Comparative Genomics of a Bacterivorous Green Alga Reveals Evolutionary Causalities and Consequences of Phago-Mixotrophic Mode of Nutrition.</title>
        <authorList>
            <person name="Burns J.A."/>
            <person name="Paasch A."/>
            <person name="Narechania A."/>
            <person name="Kim E."/>
        </authorList>
    </citation>
    <scope>NUCLEOTIDE SEQUENCE [LARGE SCALE GENOMIC DNA]</scope>
    <source>
        <strain evidence="5 6">PLY_AMNH</strain>
    </source>
</reference>
<evidence type="ECO:0000256" key="3">
    <source>
        <dbReference type="SAM" id="MobiDB-lite"/>
    </source>
</evidence>
<keyword evidence="6" id="KW-1185">Reference proteome</keyword>
<feature type="compositionally biased region" description="Low complexity" evidence="3">
    <location>
        <begin position="764"/>
        <end position="790"/>
    </location>
</feature>
<dbReference type="InterPro" id="IPR001611">
    <property type="entry name" value="Leu-rich_rpt"/>
</dbReference>
<evidence type="ECO:0000259" key="4">
    <source>
        <dbReference type="Pfam" id="PF14381"/>
    </source>
</evidence>
<evidence type="ECO:0000256" key="2">
    <source>
        <dbReference type="ARBA" id="ARBA00022737"/>
    </source>
</evidence>
<dbReference type="SMART" id="SM00368">
    <property type="entry name" value="LRR_RI"/>
    <property type="match status" value="6"/>
</dbReference>
<dbReference type="SUPFAM" id="SSF52047">
    <property type="entry name" value="RNI-like"/>
    <property type="match status" value="1"/>
</dbReference>
<dbReference type="Gene3D" id="3.80.10.10">
    <property type="entry name" value="Ribonuclease Inhibitor"/>
    <property type="match status" value="2"/>
</dbReference>
<keyword evidence="2" id="KW-0677">Repeat</keyword>